<evidence type="ECO:0000259" key="1">
    <source>
        <dbReference type="Pfam" id="PF14837"/>
    </source>
</evidence>
<accession>A0A087U3M8</accession>
<evidence type="ECO:0000313" key="3">
    <source>
        <dbReference type="EMBL" id="KFM71967.1"/>
    </source>
</evidence>
<dbReference type="Proteomes" id="UP000054359">
    <property type="component" value="Unassembled WGS sequence"/>
</dbReference>
<dbReference type="GO" id="GO:0034472">
    <property type="term" value="P:snRNA 3'-end processing"/>
    <property type="evidence" value="ECO:0007669"/>
    <property type="project" value="TreeGrafter"/>
</dbReference>
<dbReference type="PANTHER" id="PTHR31697">
    <property type="entry name" value="INTEGRATOR COMPLEX SUBUNIT 5"/>
    <property type="match status" value="1"/>
</dbReference>
<gene>
    <name evidence="3" type="ORF">X975_19459</name>
</gene>
<dbReference type="InterPro" id="IPR029445">
    <property type="entry name" value="INTS5_N"/>
</dbReference>
<dbReference type="EMBL" id="KK118012">
    <property type="protein sequence ID" value="KFM71967.1"/>
    <property type="molecule type" value="Genomic_DNA"/>
</dbReference>
<evidence type="ECO:0000259" key="2">
    <source>
        <dbReference type="Pfam" id="PF14838"/>
    </source>
</evidence>
<feature type="domain" description="Integrator complex subunit 5 C-terminal" evidence="2">
    <location>
        <begin position="245"/>
        <end position="310"/>
    </location>
</feature>
<dbReference type="Pfam" id="PF14838">
    <property type="entry name" value="INTS5_C"/>
    <property type="match status" value="1"/>
</dbReference>
<dbReference type="InterPro" id="IPR040316">
    <property type="entry name" value="INTS5"/>
</dbReference>
<feature type="domain" description="Integrator complex subunit 5 N-terminal" evidence="1">
    <location>
        <begin position="27"/>
        <end position="228"/>
    </location>
</feature>
<proteinExistence type="predicted"/>
<feature type="non-terminal residue" evidence="3">
    <location>
        <position position="313"/>
    </location>
</feature>
<dbReference type="AlphaFoldDB" id="A0A087U3M8"/>
<dbReference type="OMA" id="SSHFIDI"/>
<reference evidence="3 4" key="1">
    <citation type="submission" date="2013-11" db="EMBL/GenBank/DDBJ databases">
        <title>Genome sequencing of Stegodyphus mimosarum.</title>
        <authorList>
            <person name="Bechsgaard J."/>
        </authorList>
    </citation>
    <scope>NUCLEOTIDE SEQUENCE [LARGE SCALE GENOMIC DNA]</scope>
</reference>
<dbReference type="PANTHER" id="PTHR31697:SF2">
    <property type="entry name" value="INTEGRATOR COMPLEX SUBUNIT 5"/>
    <property type="match status" value="1"/>
</dbReference>
<dbReference type="InterPro" id="IPR029444">
    <property type="entry name" value="INTS5_C"/>
</dbReference>
<protein>
    <submittedName>
        <fullName evidence="3">Integrator complex subunit 5</fullName>
    </submittedName>
</protein>
<dbReference type="OrthoDB" id="69088at2759"/>
<sequence>MSFMILVRMVPEIANEKTDSFPRPEVVLQQLQVFLNGATRIAKVRNAEVAQAAICLLKSTEAARDAALEHAYNLFDESVNNFLKLEIEDRTSDSACSNDAIVQEVHKVLSEYVDKEPETWAPVISTWSLDLLGYLSSKYADRRGVLHSSLPEVLQLWMSCPPTRTLIDLTTQCLSTLVSSNPDTCIDALIETSVRHSPHFDWVVAHIGSCFPNTVITRVLACGMKDFMHQDVTDEAQISANKNPKIASVVGILGHLATHHDSDTRSAIRNLFNESFSDNASREQLAAGPFLLHLAAMSDTLSHVISSEFVKVG</sequence>
<organism evidence="3 4">
    <name type="scientific">Stegodyphus mimosarum</name>
    <name type="common">African social velvet spider</name>
    <dbReference type="NCBI Taxonomy" id="407821"/>
    <lineage>
        <taxon>Eukaryota</taxon>
        <taxon>Metazoa</taxon>
        <taxon>Ecdysozoa</taxon>
        <taxon>Arthropoda</taxon>
        <taxon>Chelicerata</taxon>
        <taxon>Arachnida</taxon>
        <taxon>Araneae</taxon>
        <taxon>Araneomorphae</taxon>
        <taxon>Entelegynae</taxon>
        <taxon>Eresoidea</taxon>
        <taxon>Eresidae</taxon>
        <taxon>Stegodyphus</taxon>
    </lineage>
</organism>
<dbReference type="Pfam" id="PF14837">
    <property type="entry name" value="INTS5_N"/>
    <property type="match status" value="1"/>
</dbReference>
<name>A0A087U3M8_STEMI</name>
<keyword evidence="4" id="KW-1185">Reference proteome</keyword>
<dbReference type="GO" id="GO:0032039">
    <property type="term" value="C:integrator complex"/>
    <property type="evidence" value="ECO:0007669"/>
    <property type="project" value="InterPro"/>
</dbReference>
<dbReference type="STRING" id="407821.A0A087U3M8"/>
<evidence type="ECO:0000313" key="4">
    <source>
        <dbReference type="Proteomes" id="UP000054359"/>
    </source>
</evidence>